<dbReference type="NCBIfam" id="TIGR00254">
    <property type="entry name" value="GGDEF"/>
    <property type="match status" value="1"/>
</dbReference>
<dbReference type="PANTHER" id="PTHR44757">
    <property type="entry name" value="DIGUANYLATE CYCLASE DGCP"/>
    <property type="match status" value="1"/>
</dbReference>
<dbReference type="InterPro" id="IPR043128">
    <property type="entry name" value="Rev_trsase/Diguanyl_cyclase"/>
</dbReference>
<dbReference type="OrthoDB" id="9759431at2"/>
<gene>
    <name evidence="5" type="ORF">SAMN05660330_04010</name>
</gene>
<dbReference type="Pfam" id="PF00563">
    <property type="entry name" value="EAL"/>
    <property type="match status" value="1"/>
</dbReference>
<feature type="domain" description="PAC" evidence="2">
    <location>
        <begin position="99"/>
        <end position="151"/>
    </location>
</feature>
<keyword evidence="6" id="KW-1185">Reference proteome</keyword>
<dbReference type="InterPro" id="IPR000014">
    <property type="entry name" value="PAS"/>
</dbReference>
<evidence type="ECO:0000259" key="2">
    <source>
        <dbReference type="PROSITE" id="PS50113"/>
    </source>
</evidence>
<accession>A0A1H0VEX1</accession>
<dbReference type="CDD" id="cd00130">
    <property type="entry name" value="PAS"/>
    <property type="match status" value="2"/>
</dbReference>
<protein>
    <submittedName>
        <fullName evidence="5">PAS domain S-box-containing protein/diguanylate cyclase (GGDEF) domain-containing protein</fullName>
    </submittedName>
</protein>
<dbReference type="Pfam" id="PF08447">
    <property type="entry name" value="PAS_3"/>
    <property type="match status" value="2"/>
</dbReference>
<dbReference type="InterPro" id="IPR052155">
    <property type="entry name" value="Biofilm_reg_signaling"/>
</dbReference>
<dbReference type="InterPro" id="IPR013655">
    <property type="entry name" value="PAS_fold_3"/>
</dbReference>
<name>A0A1H0VEX1_9BACT</name>
<feature type="domain" description="EAL" evidence="3">
    <location>
        <begin position="461"/>
        <end position="715"/>
    </location>
</feature>
<dbReference type="SUPFAM" id="SSF55785">
    <property type="entry name" value="PYP-like sensor domain (PAS domain)"/>
    <property type="match status" value="2"/>
</dbReference>
<dbReference type="Gene3D" id="3.20.20.450">
    <property type="entry name" value="EAL domain"/>
    <property type="match status" value="1"/>
</dbReference>
<dbReference type="InterPro" id="IPR000700">
    <property type="entry name" value="PAS-assoc_C"/>
</dbReference>
<sequence length="733" mass="82668">MTKSIGRETFNCKFVHDLQGADCLLRNQLIFASCPAVSYTCPIDRYYGPTSISANVKEQLGYDPLEFTDNPDFWLSRIHPDDRSGVLINLAKLSQQEKYVHEYRFLHKNGTYRWIHDEQRLVKNGDGTPIEIVGSWLDITGRKVLEKGLRKSQVRFDKAQRVGRIGHWKWNIGADSCWCSRQLHQILGLDPYPVDFTYEYLLSLVHSEDRNRVDKAIKKTIPEGSSCSLNFRIVRPDGYIIDVHLQTEVVSDGKGKCGHLLGTVFNISELKLIEQELKENKKQLDNLFCYDQLTGLPNKKYFQDRFTRAARRTKLNNSPISLFLLDIDLLKKINNTLGRSVGDQLLKKVAQRLCAHLRFPIDAIARFGGDEFVILVEGVQDMQHVTRIAQRILSIFEESFVIDEHDLHVSGCVGVITGKPENDDIEILLAHAGIATYAAKKKGNNSFQFYCKEMDDEAHEMLVLENDLYNALKNNEFTLHYQPKISLTSGDVIGAEALARWQHPVKGLIPPKEFIPLAEQTGLIIPLGKWILKKACGYAGRLQKIENLHLKISVNISVAQLREPGFLDLISDALDETGLQPSQLELEITESIAMEDDEEIISTLKKIRNLGVCLAIDDFGTGFSSLTRLKNLPITILKIDRTFVTEVAVNTKDSAIIEAIVLVAQKLGIDVVAEGIETKEQKQVLSPIGCGIGQGFLFSRPLPENDFLDFVTRRTGPPHPPEGCRNFQGHRPS</sequence>
<dbReference type="Proteomes" id="UP000199073">
    <property type="component" value="Unassembled WGS sequence"/>
</dbReference>
<dbReference type="PROSITE" id="PS50113">
    <property type="entry name" value="PAC"/>
    <property type="match status" value="2"/>
</dbReference>
<proteinExistence type="predicted"/>
<dbReference type="Pfam" id="PF00990">
    <property type="entry name" value="GGDEF"/>
    <property type="match status" value="1"/>
</dbReference>
<dbReference type="SMART" id="SM00052">
    <property type="entry name" value="EAL"/>
    <property type="match status" value="1"/>
</dbReference>
<dbReference type="CDD" id="cd01949">
    <property type="entry name" value="GGDEF"/>
    <property type="match status" value="1"/>
</dbReference>
<dbReference type="NCBIfam" id="TIGR00229">
    <property type="entry name" value="sensory_box"/>
    <property type="match status" value="2"/>
</dbReference>
<dbReference type="SUPFAM" id="SSF141868">
    <property type="entry name" value="EAL domain-like"/>
    <property type="match status" value="1"/>
</dbReference>
<dbReference type="FunFam" id="3.20.20.450:FF:000001">
    <property type="entry name" value="Cyclic di-GMP phosphodiesterase yahA"/>
    <property type="match status" value="1"/>
</dbReference>
<dbReference type="PANTHER" id="PTHR44757:SF2">
    <property type="entry name" value="BIOFILM ARCHITECTURE MAINTENANCE PROTEIN MBAA"/>
    <property type="match status" value="1"/>
</dbReference>
<dbReference type="InterPro" id="IPR001633">
    <property type="entry name" value="EAL_dom"/>
</dbReference>
<dbReference type="Gene3D" id="3.30.70.270">
    <property type="match status" value="1"/>
</dbReference>
<dbReference type="PROSITE" id="PS50883">
    <property type="entry name" value="EAL"/>
    <property type="match status" value="1"/>
</dbReference>
<feature type="domain" description="PAC" evidence="2">
    <location>
        <begin position="227"/>
        <end position="279"/>
    </location>
</feature>
<dbReference type="EMBL" id="FNJI01000047">
    <property type="protein sequence ID" value="SDP76636.1"/>
    <property type="molecule type" value="Genomic_DNA"/>
</dbReference>
<dbReference type="InterPro" id="IPR035919">
    <property type="entry name" value="EAL_sf"/>
</dbReference>
<dbReference type="STRING" id="91360.SAMN05660330_04010"/>
<organism evidence="5 6">
    <name type="scientific">Desulforhopalus singaporensis</name>
    <dbReference type="NCBI Taxonomy" id="91360"/>
    <lineage>
        <taxon>Bacteria</taxon>
        <taxon>Pseudomonadati</taxon>
        <taxon>Thermodesulfobacteriota</taxon>
        <taxon>Desulfobulbia</taxon>
        <taxon>Desulfobulbales</taxon>
        <taxon>Desulfocapsaceae</taxon>
        <taxon>Desulforhopalus</taxon>
    </lineage>
</organism>
<dbReference type="InterPro" id="IPR029787">
    <property type="entry name" value="Nucleotide_cyclase"/>
</dbReference>
<dbReference type="SMART" id="SM00267">
    <property type="entry name" value="GGDEF"/>
    <property type="match status" value="1"/>
</dbReference>
<dbReference type="InterPro" id="IPR001610">
    <property type="entry name" value="PAC"/>
</dbReference>
<feature type="domain" description="GGDEF" evidence="4">
    <location>
        <begin position="318"/>
        <end position="452"/>
    </location>
</feature>
<dbReference type="InterPro" id="IPR000160">
    <property type="entry name" value="GGDEF_dom"/>
</dbReference>
<evidence type="ECO:0000256" key="1">
    <source>
        <dbReference type="SAM" id="MobiDB-lite"/>
    </source>
</evidence>
<evidence type="ECO:0000313" key="5">
    <source>
        <dbReference type="EMBL" id="SDP76636.1"/>
    </source>
</evidence>
<dbReference type="SMART" id="SM00086">
    <property type="entry name" value="PAC"/>
    <property type="match status" value="2"/>
</dbReference>
<dbReference type="CDD" id="cd01948">
    <property type="entry name" value="EAL"/>
    <property type="match status" value="1"/>
</dbReference>
<dbReference type="AlphaFoldDB" id="A0A1H0VEX1"/>
<dbReference type="RefSeq" id="WP_092225901.1">
    <property type="nucleotide sequence ID" value="NZ_FNJI01000047.1"/>
</dbReference>
<evidence type="ECO:0000259" key="4">
    <source>
        <dbReference type="PROSITE" id="PS50887"/>
    </source>
</evidence>
<feature type="region of interest" description="Disordered" evidence="1">
    <location>
        <begin position="713"/>
        <end position="733"/>
    </location>
</feature>
<dbReference type="Gene3D" id="2.10.70.100">
    <property type="match status" value="1"/>
</dbReference>
<dbReference type="PROSITE" id="PS50887">
    <property type="entry name" value="GGDEF"/>
    <property type="match status" value="1"/>
</dbReference>
<reference evidence="5 6" key="1">
    <citation type="submission" date="2016-10" db="EMBL/GenBank/DDBJ databases">
        <authorList>
            <person name="de Groot N.N."/>
        </authorList>
    </citation>
    <scope>NUCLEOTIDE SEQUENCE [LARGE SCALE GENOMIC DNA]</scope>
    <source>
        <strain evidence="5 6">DSM 12130</strain>
    </source>
</reference>
<evidence type="ECO:0000313" key="6">
    <source>
        <dbReference type="Proteomes" id="UP000199073"/>
    </source>
</evidence>
<dbReference type="InterPro" id="IPR035965">
    <property type="entry name" value="PAS-like_dom_sf"/>
</dbReference>
<evidence type="ECO:0000259" key="3">
    <source>
        <dbReference type="PROSITE" id="PS50883"/>
    </source>
</evidence>
<dbReference type="SUPFAM" id="SSF55073">
    <property type="entry name" value="Nucleotide cyclase"/>
    <property type="match status" value="1"/>
</dbReference>
<dbReference type="Gene3D" id="3.30.450.20">
    <property type="entry name" value="PAS domain"/>
    <property type="match status" value="2"/>
</dbReference>